<feature type="compositionally biased region" description="Low complexity" evidence="1">
    <location>
        <begin position="746"/>
        <end position="759"/>
    </location>
</feature>
<evidence type="ECO:0000256" key="1">
    <source>
        <dbReference type="SAM" id="MobiDB-lite"/>
    </source>
</evidence>
<reference evidence="2" key="1">
    <citation type="submission" date="2021-04" db="EMBL/GenBank/DDBJ databases">
        <authorList>
            <person name="Tunstrom K."/>
        </authorList>
    </citation>
    <scope>NUCLEOTIDE SEQUENCE</scope>
</reference>
<accession>A0A8S3WUQ9</accession>
<dbReference type="OrthoDB" id="445152at2759"/>
<name>A0A8S3WUQ9_PARAO</name>
<evidence type="ECO:0000313" key="3">
    <source>
        <dbReference type="Proteomes" id="UP000691718"/>
    </source>
</evidence>
<feature type="region of interest" description="Disordered" evidence="1">
    <location>
        <begin position="746"/>
        <end position="769"/>
    </location>
</feature>
<gene>
    <name evidence="2" type="ORF">PAPOLLO_LOCUS10747</name>
</gene>
<dbReference type="InterPro" id="IPR039782">
    <property type="entry name" value="VPS13B"/>
</dbReference>
<dbReference type="EMBL" id="CAJQZP010000774">
    <property type="protein sequence ID" value="CAG4983953.1"/>
    <property type="molecule type" value="Genomic_DNA"/>
</dbReference>
<feature type="compositionally biased region" description="Polar residues" evidence="1">
    <location>
        <begin position="870"/>
        <end position="882"/>
    </location>
</feature>
<feature type="region of interest" description="Disordered" evidence="1">
    <location>
        <begin position="1178"/>
        <end position="1205"/>
    </location>
</feature>
<feature type="region of interest" description="Disordered" evidence="1">
    <location>
        <begin position="205"/>
        <end position="224"/>
    </location>
</feature>
<feature type="compositionally biased region" description="Low complexity" evidence="1">
    <location>
        <begin position="814"/>
        <end position="833"/>
    </location>
</feature>
<feature type="region of interest" description="Disordered" evidence="1">
    <location>
        <begin position="811"/>
        <end position="891"/>
    </location>
</feature>
<keyword evidence="3" id="KW-1185">Reference proteome</keyword>
<protein>
    <submittedName>
        <fullName evidence="2">(apollo) hypothetical protein</fullName>
    </submittedName>
</protein>
<comment type="caution">
    <text evidence="2">The sequence shown here is derived from an EMBL/GenBank/DDBJ whole genome shotgun (WGS) entry which is preliminary data.</text>
</comment>
<organism evidence="2 3">
    <name type="scientific">Parnassius apollo</name>
    <name type="common">Apollo butterfly</name>
    <name type="synonym">Papilio apollo</name>
    <dbReference type="NCBI Taxonomy" id="110799"/>
    <lineage>
        <taxon>Eukaryota</taxon>
        <taxon>Metazoa</taxon>
        <taxon>Ecdysozoa</taxon>
        <taxon>Arthropoda</taxon>
        <taxon>Hexapoda</taxon>
        <taxon>Insecta</taxon>
        <taxon>Pterygota</taxon>
        <taxon>Neoptera</taxon>
        <taxon>Endopterygota</taxon>
        <taxon>Lepidoptera</taxon>
        <taxon>Glossata</taxon>
        <taxon>Ditrysia</taxon>
        <taxon>Papilionoidea</taxon>
        <taxon>Papilionidae</taxon>
        <taxon>Parnassiinae</taxon>
        <taxon>Parnassini</taxon>
        <taxon>Parnassius</taxon>
        <taxon>Parnassius</taxon>
    </lineage>
</organism>
<feature type="compositionally biased region" description="Low complexity" evidence="1">
    <location>
        <begin position="1190"/>
        <end position="1201"/>
    </location>
</feature>
<dbReference type="Proteomes" id="UP000691718">
    <property type="component" value="Unassembled WGS sequence"/>
</dbReference>
<dbReference type="PANTHER" id="PTHR12517:SF0">
    <property type="entry name" value="INTERMEMBRANE LIPID TRANSFER PROTEIN VPS13B"/>
    <property type="match status" value="1"/>
</dbReference>
<sequence length="2229" mass="242941">MFLLNPVFEGGGRAEWWWSAENAVRMHARLRRALACCELGLLQLYAPDASVPALPAAGVRDAVEKHAVDQPVLVLSLGRFSMYSNAMVKHLWNEIRHDGPTFLSTNQSSGVESFPWKLLIADVSCYTLCVRGGGGVRSSLRGAGVEPRAVLALLTTTVTLSVLSKSLPMRAPQPPRHHHEKQHDEKIKYFTSGIDFRPSTLKEFVRGPTKHKRSSPETKAAPKAVTATGPLVSLGLHLHADTPPVDLRLDHDQVAVVARALHCISHIVALLRRPPFTAHAHAHASASAPLPSAQRSFIRSVSEIEEQQSPSEETPSENRSDLIPIFEANTSESMVKRFVWVQWVVSRASLAVATRRARLAAVADDLIFTVDLQPHYAQLKLKLAAATLRHYRRRGDNEDWEAGALGGRVLEAREPADAKQDNHFLAVTVTQAQISNLPASWREELHPKLLEEKGVGDSMWEVYATVAPLEAVLRPDVLRHAADLLRLLRACAHCPLRSQNAHAHVHALAMHTPSTWQLPFVYISAGGLRLLLTGEDEEDSVEDDTFMIIVGKVTVTPHPENPICRRAVRWGAEGAGGGAPAGRQYAAHVRALALRTARFHQLVRQEISESEIMKGTGGENPALKWSQPTISPVITPILHTVEVQCVVAPALALACGPALELDVPADCALELSLCQLALFARLADVYSHWRDSEQSLLEEEELCPYASLITTELEEQVPAPVIDIKCDAEVGVLCAGASREAGRSVADSGVDSSASHSAARLPEDPPLKKNVSIAPADHINPWEHVEVFVTMGVVEATLYVADEGAAELAPLRRTAPPDYADPTAADTAATPATRNTHATPGSAHHQHDQNVHVSTAESKDASKKAEVQEPATSSSASVTENARNVEMGKAHHDLTDVLPRARKTEGNLLLLQVTLHQPNLYYWRNETQKTLQVSLFDASVSLGAGTGVEAGCCSLLSTQRGARDPLTDIPPALATLKLSLPATVAGAAGGLAGGRGSMRLDVERPVLFDLSTDRVARLHLIQQLIIKELTPARSNIEAEEHIQVQHPILYRLRKLMARQTIESAVVECGQVGVRGAVRRGGVVRGAAARVRGRAPRAARCARAAARRACVLCGRERRTRRRRHTPSAAAARHAGCDAGGIDVDTVTLELRPEDLATLAILQAAVQQVFDIIGASTDATSSETTERAAPKSDATFSSTSGSSLEDAPDHYYKDDLRSGAFKLVRGGVLPLAYQVRAAAGALSWRYPHPRAISRLAAFPVPGLDEELDCVLELFEPTLQRWEPHTYFRLPTNEPREIKLDVAPPDVAFATMWRVRICDAHEPEPPPFMFKTDRFLGSYDPPAGEPERAASVGSTGGAGAGMNVTAEQVWGALRVDSYFAPRLLSAAQLALRVAALRLYLHLDPPPPPLTHSCSSVLEGYYVSRPLRRGHRALLLAARDAHVHVLAAPLADPPDARRCLLRARLSSDIIDCATGTMEPLVEEFYVQGAWSRGARREGRLRACASVLRVTLHVPRVRTLHALADDWLHAYQRNVLGAEVQESGEAGSSVLEGRVSLWVRNECACALRVSQHDTDELLPIAPGATLAYRWRSPYEVKKLRFALANPSVDWRWSSSIPFTEGTYRVRLEETSADTGCEAGAGAEVPLYVRVRERGAARTMHLSGRLVLANMLRHTLLYKVRARCETTRQWGTVCAGELPPEHIGPALLCDEQADLALKVKFVSNDTGWSGDIPLKECPKENVPWLVKVPSSGEVSYVSVWCRVVRARRDARLLAALWPLYVLRSHLPLDTDLVITTEGGAGGGEERSAARTVQPAVGRGACTHIAAPGTTAARHELTFQYRNIECSVTREAVPLHYGVTDVSVFERCAPMQDIEQVLQECRNWLKSSRRDAESEWPYSTVRHHWQGIWQPALLQPRCDVTVRYEAVRAGGGCSLAATLRPAALLASAAPAALTLRAHDAAPLARLEPGHAVAPPSALLTKPFFLSLEVGRETFVSEPLQVMSGEPGRYAAPPPGCLPLDRPAHIVIPCNRKVALLTMYYEIKEEINVLGITSTYVLFNKLDLDLLVSAIAVPEECEEEVVLKPKSFIVVPPDKQGSEVGVPLCQMSAWGRWRGGGPARAYVCVSLARGGAHVPVRLAAPPARRALALLDAHGTSVPVVVTQQQTDGRWLVVVARDPCPQYVLQNLTRATLAVAQPRNVHSDPVAPTEVTTIRDNQESFWLINIKKLTLNNSNRVQ</sequence>
<feature type="compositionally biased region" description="Basic and acidic residues" evidence="1">
    <location>
        <begin position="857"/>
        <end position="867"/>
    </location>
</feature>
<evidence type="ECO:0000313" key="2">
    <source>
        <dbReference type="EMBL" id="CAG4983953.1"/>
    </source>
</evidence>
<proteinExistence type="predicted"/>
<dbReference type="PANTHER" id="PTHR12517">
    <property type="entry name" value="VACUOLAR PROTEIN SORTING-ASSOCIATED PROTEIN 13B"/>
    <property type="match status" value="1"/>
</dbReference>